<keyword evidence="3" id="KW-0378">Hydrolase</keyword>
<dbReference type="EMBL" id="JTDK01000024">
    <property type="protein sequence ID" value="KHK95357.1"/>
    <property type="molecule type" value="Genomic_DNA"/>
</dbReference>
<evidence type="ECO:0000313" key="8">
    <source>
        <dbReference type="Proteomes" id="UP000031030"/>
    </source>
</evidence>
<dbReference type="InterPro" id="IPR013595">
    <property type="entry name" value="Pept_S33_TAP-like_C"/>
</dbReference>
<dbReference type="InterPro" id="IPR051601">
    <property type="entry name" value="Serine_prot/Carboxylest_S33"/>
</dbReference>
<dbReference type="SUPFAM" id="SSF53474">
    <property type="entry name" value="alpha/beta-Hydrolases"/>
    <property type="match status" value="1"/>
</dbReference>
<dbReference type="PANTHER" id="PTHR43248:SF29">
    <property type="entry name" value="TRIPEPTIDYL AMINOPEPTIDASE"/>
    <property type="match status" value="1"/>
</dbReference>
<feature type="chain" id="PRO_5038432410" evidence="4">
    <location>
        <begin position="17"/>
        <end position="508"/>
    </location>
</feature>
<dbReference type="Pfam" id="PF00561">
    <property type="entry name" value="Abhydrolase_1"/>
    <property type="match status" value="1"/>
</dbReference>
<evidence type="ECO:0000256" key="4">
    <source>
        <dbReference type="SAM" id="SignalP"/>
    </source>
</evidence>
<evidence type="ECO:0000259" key="6">
    <source>
        <dbReference type="Pfam" id="PF08386"/>
    </source>
</evidence>
<feature type="signal peptide" evidence="4">
    <location>
        <begin position="1"/>
        <end position="16"/>
    </location>
</feature>
<protein>
    <submittedName>
        <fullName evidence="7">Peptidase</fullName>
    </submittedName>
</protein>
<evidence type="ECO:0000259" key="5">
    <source>
        <dbReference type="Pfam" id="PF00561"/>
    </source>
</evidence>
<keyword evidence="2 4" id="KW-0732">Signal</keyword>
<sequence length="508" mass="53842">MIAVVGVAVASVSLSACLFSPIPFHGASPSRSASPDTTGVTAALLPFYSQTIHWRSCNDGDSCAKIAVPEDWNDPGKGTLQLAVIRHAASDGSPKGSLLVNPGGPGVSGVQLVRDSVEFAVGKELEKNYDVIGFDPRGVGASTPAVTCYNASQMDSFLFDLPQHQRNTPAWVAEELSNFRQFGAACQANSSGILPDIDTVSAARDMDVIRAVLGEKKLDYLGYSYGTFLGATYAGLYPKRVGHMVLDGALDPSASSLDISVTQAAGFESSLRAYMAYCLQQRSCPFSGTVDDAMSDLGAMLAQVDAQPLPNSDGRQLGADSLVTAIISALYSQDSWKYLTQAFIGVDRGNPSIAFQLADFYYNRVKGKYTDNSFEAFNAYNCMDYPSAESASQIAAAQDAIKQKAPTIAPYWSVTVDSCATWPVKTKAVREQIHAPGAVPIVVVGTTDDPATPYAWAKSLASQLDSGVLVTRVGEGHTGFNKGNSCVDDAVNSYFIDSTTPQDGLVCK</sequence>
<evidence type="ECO:0000256" key="1">
    <source>
        <dbReference type="ARBA" id="ARBA00010088"/>
    </source>
</evidence>
<organism evidence="7 8">
    <name type="scientific">Microbacterium mangrovi</name>
    <dbReference type="NCBI Taxonomy" id="1348253"/>
    <lineage>
        <taxon>Bacteria</taxon>
        <taxon>Bacillati</taxon>
        <taxon>Actinomycetota</taxon>
        <taxon>Actinomycetes</taxon>
        <taxon>Micrococcales</taxon>
        <taxon>Microbacteriaceae</taxon>
        <taxon>Microbacterium</taxon>
    </lineage>
</organism>
<dbReference type="Gene3D" id="3.40.50.1820">
    <property type="entry name" value="alpha/beta hydrolase"/>
    <property type="match status" value="1"/>
</dbReference>
<comment type="caution">
    <text evidence="7">The sequence shown here is derived from an EMBL/GenBank/DDBJ whole genome shotgun (WGS) entry which is preliminary data.</text>
</comment>
<dbReference type="InterPro" id="IPR000073">
    <property type="entry name" value="AB_hydrolase_1"/>
</dbReference>
<evidence type="ECO:0000256" key="2">
    <source>
        <dbReference type="ARBA" id="ARBA00022729"/>
    </source>
</evidence>
<dbReference type="AlphaFoldDB" id="A0A0B2A0P0"/>
<name>A0A0B2A0P0_9MICO</name>
<dbReference type="GO" id="GO:0016787">
    <property type="term" value="F:hydrolase activity"/>
    <property type="evidence" value="ECO:0007669"/>
    <property type="project" value="UniProtKB-KW"/>
</dbReference>
<comment type="similarity">
    <text evidence="1">Belongs to the peptidase S33 family.</text>
</comment>
<feature type="domain" description="AB hydrolase-1" evidence="5">
    <location>
        <begin position="98"/>
        <end position="289"/>
    </location>
</feature>
<proteinExistence type="inferred from homology"/>
<dbReference type="InterPro" id="IPR029058">
    <property type="entry name" value="AB_hydrolase_fold"/>
</dbReference>
<dbReference type="PANTHER" id="PTHR43248">
    <property type="entry name" value="2-SUCCINYL-6-HYDROXY-2,4-CYCLOHEXADIENE-1-CARBOXYLATE SYNTHASE"/>
    <property type="match status" value="1"/>
</dbReference>
<evidence type="ECO:0000313" key="7">
    <source>
        <dbReference type="EMBL" id="KHK95357.1"/>
    </source>
</evidence>
<evidence type="ECO:0000256" key="3">
    <source>
        <dbReference type="ARBA" id="ARBA00022801"/>
    </source>
</evidence>
<dbReference type="Pfam" id="PF08386">
    <property type="entry name" value="Abhydrolase_4"/>
    <property type="match status" value="1"/>
</dbReference>
<keyword evidence="8" id="KW-1185">Reference proteome</keyword>
<accession>A0A0B2A0P0</accession>
<gene>
    <name evidence="7" type="ORF">LK09_19460</name>
</gene>
<feature type="domain" description="Peptidase S33 tripeptidyl aminopeptidase-like C-terminal" evidence="6">
    <location>
        <begin position="406"/>
        <end position="507"/>
    </location>
</feature>
<dbReference type="Proteomes" id="UP000031030">
    <property type="component" value="Unassembled WGS sequence"/>
</dbReference>
<dbReference type="STRING" id="1348253.LK09_19460"/>
<reference evidence="7 8" key="1">
    <citation type="submission" date="2014-11" db="EMBL/GenBank/DDBJ databases">
        <title>Genome sequence of Microbacterium mangrovi MUSC 115(T).</title>
        <authorList>
            <person name="Lee L.-H."/>
        </authorList>
    </citation>
    <scope>NUCLEOTIDE SEQUENCE [LARGE SCALE GENOMIC DNA]</scope>
    <source>
        <strain evidence="7 8">MUSC 115</strain>
    </source>
</reference>